<evidence type="ECO:0000256" key="3">
    <source>
        <dbReference type="PIRSR" id="PIRSR036893-52"/>
    </source>
</evidence>
<dbReference type="AlphaFoldDB" id="A1WXJ6"/>
<dbReference type="HOGENOM" id="CLU_068449_3_0_6"/>
<comment type="function">
    <text evidence="2">Involved in the storage or transport of lipids necessary for membrane maintenance under stressful conditions. Displays a binding preference for lysophospholipids.</text>
</comment>
<accession>A1WXJ6</accession>
<dbReference type="InterPro" id="IPR022271">
    <property type="entry name" value="Lipocalin_ApoD"/>
</dbReference>
<reference evidence="5 6" key="2">
    <citation type="journal article" date="2013" name="Stand. Genomic Sci.">
        <title>Complete genome sequence of Halorhodospira halophila SL1.</title>
        <authorList>
            <person name="Challacombe J.F."/>
            <person name="Majid S."/>
            <person name="Deole R."/>
            <person name="Brettin T.S."/>
            <person name="Bruce D."/>
            <person name="Delano S.F."/>
            <person name="Detter J.C."/>
            <person name="Gleasner C.D."/>
            <person name="Han C.S."/>
            <person name="Misra M."/>
            <person name="Reitenga K.G."/>
            <person name="Mikhailova N."/>
            <person name="Woyke T."/>
            <person name="Pitluck S."/>
            <person name="Nolan M."/>
            <person name="Land M.L."/>
            <person name="Saunders E."/>
            <person name="Tapia R."/>
            <person name="Lapidus A."/>
            <person name="Ivanova N."/>
            <person name="Hoff W.D."/>
        </authorList>
    </citation>
    <scope>NUCLEOTIDE SEQUENCE [LARGE SCALE GENOMIC DNA]</scope>
    <source>
        <strain evidence="6">DSM 244 / SL1</strain>
    </source>
</reference>
<dbReference type="InterPro" id="IPR000566">
    <property type="entry name" value="Lipocln_cytosolic_FA-bd_dom"/>
</dbReference>
<feature type="lipid moiety-binding region" description="N-palmitoyl cysteine" evidence="3">
    <location>
        <position position="27"/>
    </location>
</feature>
<feature type="chain" id="PRO_5013434219" description="Outer membrane lipoprotein Blc" evidence="2">
    <location>
        <begin position="20"/>
        <end position="187"/>
    </location>
</feature>
<evidence type="ECO:0000259" key="4">
    <source>
        <dbReference type="Pfam" id="PF08212"/>
    </source>
</evidence>
<dbReference type="GO" id="GO:0008289">
    <property type="term" value="F:lipid binding"/>
    <property type="evidence" value="ECO:0007669"/>
    <property type="project" value="UniProtKB-UniRule"/>
</dbReference>
<gene>
    <name evidence="5" type="ordered locus">Hhal_1644</name>
</gene>
<dbReference type="eggNOG" id="COG3040">
    <property type="taxonomic scope" value="Bacteria"/>
</dbReference>
<feature type="domain" description="Lipocalin/cytosolic fatty-acid binding" evidence="4">
    <location>
        <begin position="41"/>
        <end position="180"/>
    </location>
</feature>
<dbReference type="PROSITE" id="PS00213">
    <property type="entry name" value="LIPOCALIN"/>
    <property type="match status" value="1"/>
</dbReference>
<dbReference type="Proteomes" id="UP000000647">
    <property type="component" value="Chromosome"/>
</dbReference>
<dbReference type="InterPro" id="IPR022272">
    <property type="entry name" value="Lipocalin_CS"/>
</dbReference>
<feature type="signal peptide" evidence="2">
    <location>
        <begin position="1"/>
        <end position="19"/>
    </location>
</feature>
<dbReference type="GO" id="GO:0009279">
    <property type="term" value="C:cell outer membrane"/>
    <property type="evidence" value="ECO:0007669"/>
    <property type="project" value="UniProtKB-SubCell"/>
</dbReference>
<evidence type="ECO:0000256" key="1">
    <source>
        <dbReference type="ARBA" id="ARBA00006889"/>
    </source>
</evidence>
<dbReference type="EMBL" id="CP000544">
    <property type="protein sequence ID" value="ABM62408.1"/>
    <property type="molecule type" value="Genomic_DNA"/>
</dbReference>
<evidence type="ECO:0000313" key="6">
    <source>
        <dbReference type="Proteomes" id="UP000000647"/>
    </source>
</evidence>
<feature type="lipid moiety-binding region" description="S-diacylglycerol cysteine" evidence="3">
    <location>
        <position position="27"/>
    </location>
</feature>
<dbReference type="SUPFAM" id="SSF50814">
    <property type="entry name" value="Lipocalins"/>
    <property type="match status" value="1"/>
</dbReference>
<dbReference type="STRING" id="349124.Hhal_1644"/>
<dbReference type="Gene3D" id="2.40.128.20">
    <property type="match status" value="1"/>
</dbReference>
<dbReference type="PIRSF" id="PIRSF036893">
    <property type="entry name" value="Lipocalin_ApoD"/>
    <property type="match status" value="1"/>
</dbReference>
<evidence type="ECO:0000313" key="5">
    <source>
        <dbReference type="EMBL" id="ABM62408.1"/>
    </source>
</evidence>
<dbReference type="InterPro" id="IPR002446">
    <property type="entry name" value="Lipocalin_bac"/>
</dbReference>
<keyword evidence="6" id="KW-1185">Reference proteome</keyword>
<dbReference type="GO" id="GO:0006950">
    <property type="term" value="P:response to stress"/>
    <property type="evidence" value="ECO:0007669"/>
    <property type="project" value="UniProtKB-ARBA"/>
</dbReference>
<comment type="subcellular location">
    <subcellularLocation>
        <location evidence="2">Cell outer membrane</location>
    </subcellularLocation>
</comment>
<dbReference type="PANTHER" id="PTHR10612">
    <property type="entry name" value="APOLIPOPROTEIN D"/>
    <property type="match status" value="1"/>
</dbReference>
<keyword evidence="2" id="KW-0472">Membrane</keyword>
<keyword evidence="2" id="KW-0732">Signal</keyword>
<comment type="subunit">
    <text evidence="2">Homodimer.</text>
</comment>
<dbReference type="InterPro" id="IPR012674">
    <property type="entry name" value="Calycin"/>
</dbReference>
<keyword evidence="2" id="KW-0998">Cell outer membrane</keyword>
<reference evidence="6" key="1">
    <citation type="submission" date="2006-12" db="EMBL/GenBank/DDBJ databases">
        <title>Complete sequence of Halorhodospira halophila SL1.</title>
        <authorList>
            <consortium name="US DOE Joint Genome Institute"/>
            <person name="Copeland A."/>
            <person name="Lucas S."/>
            <person name="Lapidus A."/>
            <person name="Barry K."/>
            <person name="Detter J.C."/>
            <person name="Glavina del Rio T."/>
            <person name="Hammon N."/>
            <person name="Israni S."/>
            <person name="Dalin E."/>
            <person name="Tice H."/>
            <person name="Pitluck S."/>
            <person name="Saunders E."/>
            <person name="Brettin T."/>
            <person name="Bruce D."/>
            <person name="Han C."/>
            <person name="Tapia R."/>
            <person name="Schmutz J."/>
            <person name="Larimer F."/>
            <person name="Land M."/>
            <person name="Hauser L."/>
            <person name="Kyrpides N."/>
            <person name="Mikhailova N."/>
            <person name="Hoff W."/>
            <person name="Richardson P."/>
        </authorList>
    </citation>
    <scope>NUCLEOTIDE SEQUENCE [LARGE SCALE GENOMIC DNA]</scope>
    <source>
        <strain evidence="6">DSM 244 / SL1</strain>
    </source>
</reference>
<sequence length="187" mass="20690">MTGAARMFPGIRVALLATAGGLMLAGCTGAPSGVDPVEGFDADRYMGEWYSVKRLDHRFERGLTDVSAEYWSREDGRVGVRNHGYDPDAGEWQEIEGTARFQGEPEVASLTVTFTWPIRGGYHVIALDEAEYQWAMVSGPTRGYLWILSREPDLEQVVLDDLIQKAGALGFEVEELQRVEHGVAPSR</sequence>
<comment type="similarity">
    <text evidence="1 2">Belongs to the calycin superfamily. Lipocalin family.</text>
</comment>
<dbReference type="KEGG" id="hha:Hhal_1644"/>
<dbReference type="Pfam" id="PF08212">
    <property type="entry name" value="Lipocalin_2"/>
    <property type="match status" value="1"/>
</dbReference>
<keyword evidence="3" id="KW-0564">Palmitate</keyword>
<protein>
    <recommendedName>
        <fullName evidence="2">Outer membrane lipoprotein Blc</fullName>
    </recommendedName>
</protein>
<dbReference type="InterPro" id="IPR047202">
    <property type="entry name" value="Lipocalin_Blc-like_dom"/>
</dbReference>
<dbReference type="PROSITE" id="PS51257">
    <property type="entry name" value="PROKAR_LIPOPROTEIN"/>
    <property type="match status" value="1"/>
</dbReference>
<evidence type="ECO:0000256" key="2">
    <source>
        <dbReference type="PIRNR" id="PIRNR036893"/>
    </source>
</evidence>
<organism evidence="5 6">
    <name type="scientific">Halorhodospira halophila (strain DSM 244 / SL1)</name>
    <name type="common">Ectothiorhodospira halophila (strain DSM 244 / SL1)</name>
    <dbReference type="NCBI Taxonomy" id="349124"/>
    <lineage>
        <taxon>Bacteria</taxon>
        <taxon>Pseudomonadati</taxon>
        <taxon>Pseudomonadota</taxon>
        <taxon>Gammaproteobacteria</taxon>
        <taxon>Chromatiales</taxon>
        <taxon>Ectothiorhodospiraceae</taxon>
        <taxon>Halorhodospira</taxon>
    </lineage>
</organism>
<keyword evidence="2 3" id="KW-0449">Lipoprotein</keyword>
<proteinExistence type="inferred from homology"/>
<name>A1WXJ6_HALHL</name>
<keyword evidence="2" id="KW-0446">Lipid-binding</keyword>
<dbReference type="CDD" id="cd19438">
    <property type="entry name" value="lipocalin_Blc-like"/>
    <property type="match status" value="1"/>
</dbReference>
<dbReference type="PRINTS" id="PR01171">
    <property type="entry name" value="BCTLIPOCALIN"/>
</dbReference>
<dbReference type="PANTHER" id="PTHR10612:SF34">
    <property type="entry name" value="APOLIPOPROTEIN D"/>
    <property type="match status" value="1"/>
</dbReference>